<organism evidence="1 2">
    <name type="scientific">Pendulispora albinea</name>
    <dbReference type="NCBI Taxonomy" id="2741071"/>
    <lineage>
        <taxon>Bacteria</taxon>
        <taxon>Pseudomonadati</taxon>
        <taxon>Myxococcota</taxon>
        <taxon>Myxococcia</taxon>
        <taxon>Myxococcales</taxon>
        <taxon>Sorangiineae</taxon>
        <taxon>Pendulisporaceae</taxon>
        <taxon>Pendulispora</taxon>
    </lineage>
</organism>
<dbReference type="RefSeq" id="WP_394826071.1">
    <property type="nucleotide sequence ID" value="NZ_CP089984.1"/>
</dbReference>
<reference evidence="1 2" key="1">
    <citation type="submission" date="2021-12" db="EMBL/GenBank/DDBJ databases">
        <title>Discovery of the Pendulisporaceae a myxobacterial family with distinct sporulation behavior and unique specialized metabolism.</title>
        <authorList>
            <person name="Garcia R."/>
            <person name="Popoff A."/>
            <person name="Bader C.D."/>
            <person name="Loehr J."/>
            <person name="Walesch S."/>
            <person name="Walt C."/>
            <person name="Boldt J."/>
            <person name="Bunk B."/>
            <person name="Haeckl F.J.F.P.J."/>
            <person name="Gunesch A.P."/>
            <person name="Birkelbach J."/>
            <person name="Nuebel U."/>
            <person name="Pietschmann T."/>
            <person name="Bach T."/>
            <person name="Mueller R."/>
        </authorList>
    </citation>
    <scope>NUCLEOTIDE SEQUENCE [LARGE SCALE GENOMIC DNA]</scope>
    <source>
        <strain evidence="1 2">MSr11954</strain>
    </source>
</reference>
<keyword evidence="2" id="KW-1185">Reference proteome</keyword>
<dbReference type="EMBL" id="CP089984">
    <property type="protein sequence ID" value="WXB16447.1"/>
    <property type="molecule type" value="Genomic_DNA"/>
</dbReference>
<gene>
    <name evidence="1" type="ORF">LZC94_04020</name>
</gene>
<name>A0ABZ2LZZ4_9BACT</name>
<dbReference type="Proteomes" id="UP001370348">
    <property type="component" value="Chromosome"/>
</dbReference>
<protein>
    <submittedName>
        <fullName evidence="1">Uncharacterized protein</fullName>
    </submittedName>
</protein>
<sequence length="67" mass="7415">MSEREESLVDYVEIGIQLIQLAAKLAPVLGAWLASLLDGRDDPLSLRVRDILPEESRSRAVQRELGG</sequence>
<evidence type="ECO:0000313" key="1">
    <source>
        <dbReference type="EMBL" id="WXB16447.1"/>
    </source>
</evidence>
<evidence type="ECO:0000313" key="2">
    <source>
        <dbReference type="Proteomes" id="UP001370348"/>
    </source>
</evidence>
<accession>A0ABZ2LZZ4</accession>
<proteinExistence type="predicted"/>